<evidence type="ECO:0000256" key="15">
    <source>
        <dbReference type="ARBA" id="ARBA00023201"/>
    </source>
</evidence>
<evidence type="ECO:0000256" key="8">
    <source>
        <dbReference type="ARBA" id="ARBA00022967"/>
    </source>
</evidence>
<dbReference type="HAMAP" id="MF_00426">
    <property type="entry name" value="NqrB"/>
    <property type="match status" value="1"/>
</dbReference>
<comment type="subcellular location">
    <subcellularLocation>
        <location evidence="16">Cell membrane</location>
        <topology evidence="16">Multi-pass membrane protein</topology>
    </subcellularLocation>
</comment>
<evidence type="ECO:0000256" key="14">
    <source>
        <dbReference type="ARBA" id="ARBA00023136"/>
    </source>
</evidence>
<protein>
    <recommendedName>
        <fullName evidence="16">Na(+)-translocating NADH-quinone reductase subunit B</fullName>
        <shortName evidence="16">Na(+)-NQR subunit B</shortName>
        <shortName evidence="16">Na(+)-translocating NQR subunit B</shortName>
        <ecNumber evidence="16">7.2.1.1</ecNumber>
    </recommendedName>
    <alternativeName>
        <fullName evidence="16">NQR complex subunit B</fullName>
    </alternativeName>
    <alternativeName>
        <fullName evidence="16">NQR-1 subunit B</fullName>
    </alternativeName>
</protein>
<evidence type="ECO:0000256" key="4">
    <source>
        <dbReference type="ARBA" id="ARBA00022553"/>
    </source>
</evidence>
<feature type="transmembrane region" description="Helical" evidence="16">
    <location>
        <begin position="312"/>
        <end position="330"/>
    </location>
</feature>
<comment type="function">
    <text evidence="16">NQR complex catalyzes the reduction of ubiquinone-1 to ubiquinol by two successive reactions, coupled with the transport of Na(+) ions from the cytoplasm to the periplasm. NqrA to NqrE are probably involved in the second step, the conversion of ubisemiquinone to ubiquinol.</text>
</comment>
<comment type="caution">
    <text evidence="17">The sequence shown here is derived from an EMBL/GenBank/DDBJ whole genome shotgun (WGS) entry which is preliminary data.</text>
</comment>
<keyword evidence="6 16" id="KW-0288">FMN</keyword>
<keyword evidence="3" id="KW-0997">Cell inner membrane</keyword>
<evidence type="ECO:0000256" key="1">
    <source>
        <dbReference type="ARBA" id="ARBA00022448"/>
    </source>
</evidence>
<keyword evidence="13 16" id="KW-0830">Ubiquinone</keyword>
<dbReference type="Proteomes" id="UP001501126">
    <property type="component" value="Unassembled WGS sequence"/>
</dbReference>
<dbReference type="Pfam" id="PF03116">
    <property type="entry name" value="NQR2_RnfD_RnfE"/>
    <property type="match status" value="1"/>
</dbReference>
<dbReference type="RefSeq" id="WP_343785888.1">
    <property type="nucleotide sequence ID" value="NZ_BAAAFH010000007.1"/>
</dbReference>
<evidence type="ECO:0000256" key="3">
    <source>
        <dbReference type="ARBA" id="ARBA00022519"/>
    </source>
</evidence>
<comment type="catalytic activity">
    <reaction evidence="16">
        <text>a ubiquinone + n Na(+)(in) + NADH + H(+) = a ubiquinol + n Na(+)(out) + NAD(+)</text>
        <dbReference type="Rhea" id="RHEA:47748"/>
        <dbReference type="Rhea" id="RHEA-COMP:9565"/>
        <dbReference type="Rhea" id="RHEA-COMP:9566"/>
        <dbReference type="ChEBI" id="CHEBI:15378"/>
        <dbReference type="ChEBI" id="CHEBI:16389"/>
        <dbReference type="ChEBI" id="CHEBI:17976"/>
        <dbReference type="ChEBI" id="CHEBI:29101"/>
        <dbReference type="ChEBI" id="CHEBI:57540"/>
        <dbReference type="ChEBI" id="CHEBI:57945"/>
        <dbReference type="EC" id="7.2.1.1"/>
    </reaction>
</comment>
<dbReference type="PANTHER" id="PTHR30578">
    <property type="entry name" value="ELECTRON TRANSPORT COMPLEX PROTEIN RNFD"/>
    <property type="match status" value="1"/>
</dbReference>
<dbReference type="InterPro" id="IPR010966">
    <property type="entry name" value="NqrB"/>
</dbReference>
<organism evidence="17 18">
    <name type="scientific">Wandonia haliotis</name>
    <dbReference type="NCBI Taxonomy" id="574963"/>
    <lineage>
        <taxon>Bacteria</taxon>
        <taxon>Pseudomonadati</taxon>
        <taxon>Bacteroidota</taxon>
        <taxon>Flavobacteriia</taxon>
        <taxon>Flavobacteriales</taxon>
        <taxon>Crocinitomicaceae</taxon>
        <taxon>Wandonia</taxon>
    </lineage>
</organism>
<sequence length="400" mass="42871">MKFLEKKVKSMEPIFAKGGKLEKLHYVYDGLATFLFTPATTTKRGAHIRDGVDLKRTMFIVVMALVPALLFGMYNTGHWHMVAESGNMDLPYLNDFGAKLLYGLIKVLPMVVVSYAVGLGVEFIFCTIKGHPIHEGFLVSGMLIPLVMPVEVPLWMVAVATIFAVVIGKEVFGGTGMNILNVALTARAFLFFAYPTSMSGDKVWMGGQEADGFSGATFLGDAASLVSDSPTVDGATGLMDKFSAMDSFIGIIPGSIGETSVIACLIGAVILIATGVGSLRVMLSFALGGLGMGYLFNLIGPGLGNEYMQIPAYMHLLVGGFAFGAIFMATDPVTAAQTATGKIWYGVFGGMLAVMIRVLNPAYPEGVMLAILFMNVMAPLIDHYVVQVNINRRLKRLKTA</sequence>
<keyword evidence="9 16" id="KW-1133">Transmembrane helix</keyword>
<comment type="subunit">
    <text evidence="16">Composed of six subunits; NqrA, NqrB, NqrC, NqrD, NqrE and NqrF.</text>
</comment>
<keyword evidence="2 16" id="KW-1003">Cell membrane</keyword>
<feature type="modified residue" description="FMN phosphoryl threonine" evidence="16">
    <location>
        <position position="217"/>
    </location>
</feature>
<feature type="transmembrane region" description="Helical" evidence="16">
    <location>
        <begin position="132"/>
        <end position="148"/>
    </location>
</feature>
<dbReference type="NCBIfam" id="TIGR01937">
    <property type="entry name" value="nqrB"/>
    <property type="match status" value="1"/>
</dbReference>
<feature type="transmembrane region" description="Helical" evidence="16">
    <location>
        <begin position="281"/>
        <end position="300"/>
    </location>
</feature>
<evidence type="ECO:0000256" key="16">
    <source>
        <dbReference type="HAMAP-Rule" id="MF_00426"/>
    </source>
</evidence>
<reference evidence="17 18" key="1">
    <citation type="journal article" date="2019" name="Int. J. Syst. Evol. Microbiol.">
        <title>The Global Catalogue of Microorganisms (GCM) 10K type strain sequencing project: providing services to taxonomists for standard genome sequencing and annotation.</title>
        <authorList>
            <consortium name="The Broad Institute Genomics Platform"/>
            <consortium name="The Broad Institute Genome Sequencing Center for Infectious Disease"/>
            <person name="Wu L."/>
            <person name="Ma J."/>
        </authorList>
    </citation>
    <scope>NUCLEOTIDE SEQUENCE [LARGE SCALE GENOMIC DNA]</scope>
    <source>
        <strain evidence="17 18">JCM 16083</strain>
    </source>
</reference>
<keyword evidence="1 16" id="KW-0813">Transport</keyword>
<evidence type="ECO:0000256" key="13">
    <source>
        <dbReference type="ARBA" id="ARBA00023075"/>
    </source>
</evidence>
<keyword evidence="18" id="KW-1185">Reference proteome</keyword>
<feature type="transmembrane region" description="Helical" evidence="16">
    <location>
        <begin position="366"/>
        <end position="386"/>
    </location>
</feature>
<evidence type="ECO:0000256" key="7">
    <source>
        <dbReference type="ARBA" id="ARBA00022692"/>
    </source>
</evidence>
<feature type="transmembrane region" description="Helical" evidence="16">
    <location>
        <begin position="342"/>
        <end position="360"/>
    </location>
</feature>
<evidence type="ECO:0000256" key="5">
    <source>
        <dbReference type="ARBA" id="ARBA00022630"/>
    </source>
</evidence>
<evidence type="ECO:0000313" key="18">
    <source>
        <dbReference type="Proteomes" id="UP001501126"/>
    </source>
</evidence>
<evidence type="ECO:0000256" key="11">
    <source>
        <dbReference type="ARBA" id="ARBA00023053"/>
    </source>
</evidence>
<keyword evidence="10 16" id="KW-0520">NAD</keyword>
<keyword evidence="4 16" id="KW-0597">Phosphoprotein</keyword>
<dbReference type="PANTHER" id="PTHR30578:SF1">
    <property type="entry name" value="NA(+)-TRANSLOCATING NADH-QUINONE REDUCTASE SUBUNIT B"/>
    <property type="match status" value="1"/>
</dbReference>
<evidence type="ECO:0000256" key="9">
    <source>
        <dbReference type="ARBA" id="ARBA00022989"/>
    </source>
</evidence>
<evidence type="ECO:0000256" key="10">
    <source>
        <dbReference type="ARBA" id="ARBA00023027"/>
    </source>
</evidence>
<dbReference type="EMBL" id="BAAAFH010000007">
    <property type="protein sequence ID" value="GAA0874943.1"/>
    <property type="molecule type" value="Genomic_DNA"/>
</dbReference>
<name>A0ABN1MPH8_9FLAO</name>
<keyword evidence="14 16" id="KW-0472">Membrane</keyword>
<evidence type="ECO:0000256" key="2">
    <source>
        <dbReference type="ARBA" id="ARBA00022475"/>
    </source>
</evidence>
<gene>
    <name evidence="16" type="primary">nqrB</name>
    <name evidence="17" type="ORF">GCM10009118_13510</name>
</gene>
<comment type="similarity">
    <text evidence="16">Belongs to the NqrB/RnfD family.</text>
</comment>
<dbReference type="InterPro" id="IPR004338">
    <property type="entry name" value="NqrB/RnfD"/>
</dbReference>
<feature type="transmembrane region" description="Helical" evidence="16">
    <location>
        <begin position="248"/>
        <end position="274"/>
    </location>
</feature>
<keyword evidence="7 16" id="KW-0812">Transmembrane</keyword>
<keyword evidence="15 16" id="KW-0739">Sodium transport</keyword>
<comment type="cofactor">
    <cofactor evidence="16">
        <name>FMN</name>
        <dbReference type="ChEBI" id="CHEBI:58210"/>
    </cofactor>
</comment>
<dbReference type="EC" id="7.2.1.1" evidence="16"/>
<feature type="transmembrane region" description="Helical" evidence="16">
    <location>
        <begin position="58"/>
        <end position="80"/>
    </location>
</feature>
<keyword evidence="12 16" id="KW-0406">Ion transport</keyword>
<keyword evidence="5 16" id="KW-0285">Flavoprotein</keyword>
<dbReference type="PIRSF" id="PIRSF016055">
    <property type="entry name" value="NADH-UbQ_OxRdtase_B_su"/>
    <property type="match status" value="1"/>
</dbReference>
<feature type="transmembrane region" description="Helical" evidence="16">
    <location>
        <begin position="100"/>
        <end position="125"/>
    </location>
</feature>
<keyword evidence="11 16" id="KW-0915">Sodium</keyword>
<evidence type="ECO:0000256" key="12">
    <source>
        <dbReference type="ARBA" id="ARBA00023065"/>
    </source>
</evidence>
<evidence type="ECO:0000256" key="6">
    <source>
        <dbReference type="ARBA" id="ARBA00022643"/>
    </source>
</evidence>
<dbReference type="NCBIfam" id="NF003756">
    <property type="entry name" value="PRK05349.1"/>
    <property type="match status" value="1"/>
</dbReference>
<proteinExistence type="inferred from homology"/>
<keyword evidence="8 16" id="KW-1278">Translocase</keyword>
<accession>A0ABN1MPH8</accession>
<evidence type="ECO:0000313" key="17">
    <source>
        <dbReference type="EMBL" id="GAA0874943.1"/>
    </source>
</evidence>